<evidence type="ECO:0000256" key="4">
    <source>
        <dbReference type="RuleBase" id="RU003476"/>
    </source>
</evidence>
<evidence type="ECO:0000313" key="6">
    <source>
        <dbReference type="EMBL" id="TWD85572.1"/>
    </source>
</evidence>
<dbReference type="InterPro" id="IPR000086">
    <property type="entry name" value="NUDIX_hydrolase_dom"/>
</dbReference>
<accession>A0A561C3S2</accession>
<dbReference type="PANTHER" id="PTHR43046:SF12">
    <property type="entry name" value="GDP-MANNOSE MANNOSYL HYDROLASE"/>
    <property type="match status" value="1"/>
</dbReference>
<protein>
    <submittedName>
        <fullName evidence="6">8-oxo-dGTP pyrophosphatase MutT (NUDIX family)</fullName>
    </submittedName>
</protein>
<evidence type="ECO:0000313" key="7">
    <source>
        <dbReference type="Proteomes" id="UP000319722"/>
    </source>
</evidence>
<dbReference type="InterPro" id="IPR020476">
    <property type="entry name" value="Nudix_hydrolase"/>
</dbReference>
<feature type="domain" description="Nudix hydrolase" evidence="5">
    <location>
        <begin position="1"/>
        <end position="138"/>
    </location>
</feature>
<evidence type="ECO:0000256" key="3">
    <source>
        <dbReference type="ARBA" id="ARBA00022842"/>
    </source>
</evidence>
<dbReference type="RefSeq" id="WP_145744040.1">
    <property type="nucleotide sequence ID" value="NZ_VIVL01000005.1"/>
</dbReference>
<dbReference type="OrthoDB" id="5511555at2"/>
<dbReference type="CDD" id="cd02883">
    <property type="entry name" value="NUDIX_Hydrolase"/>
    <property type="match status" value="1"/>
</dbReference>
<proteinExistence type="inferred from homology"/>
<dbReference type="Pfam" id="PF00293">
    <property type="entry name" value="NUDIX"/>
    <property type="match status" value="1"/>
</dbReference>
<name>A0A561C3S2_9BURK</name>
<sequence>MKTISYGVLIVNEQGQLLMAHATGQKHWDIPKGGGEAGESAREAAIREVREETGIELAADSMEELGRMPYRPGKDLHLFRAFVHTRDCDIAACKCTSFFPHHASGVMTPEVDQFRWVDPADVPALAAKSMTAALRTLPGFGTARDI</sequence>
<dbReference type="SUPFAM" id="SSF55811">
    <property type="entry name" value="Nudix"/>
    <property type="match status" value="1"/>
</dbReference>
<dbReference type="AlphaFoldDB" id="A0A561C3S2"/>
<dbReference type="InterPro" id="IPR015797">
    <property type="entry name" value="NUDIX_hydrolase-like_dom_sf"/>
</dbReference>
<dbReference type="Gene3D" id="3.90.79.10">
    <property type="entry name" value="Nucleoside Triphosphate Pyrophosphohydrolase"/>
    <property type="match status" value="1"/>
</dbReference>
<evidence type="ECO:0000256" key="2">
    <source>
        <dbReference type="ARBA" id="ARBA00022801"/>
    </source>
</evidence>
<dbReference type="Proteomes" id="UP000319722">
    <property type="component" value="Unassembled WGS sequence"/>
</dbReference>
<dbReference type="PANTHER" id="PTHR43046">
    <property type="entry name" value="GDP-MANNOSE MANNOSYL HYDROLASE"/>
    <property type="match status" value="1"/>
</dbReference>
<evidence type="ECO:0000256" key="1">
    <source>
        <dbReference type="ARBA" id="ARBA00001946"/>
    </source>
</evidence>
<reference evidence="6 7" key="1">
    <citation type="submission" date="2019-06" db="EMBL/GenBank/DDBJ databases">
        <title>Sorghum-associated microbial communities from plants grown in Nebraska, USA.</title>
        <authorList>
            <person name="Schachtman D."/>
        </authorList>
    </citation>
    <scope>NUCLEOTIDE SEQUENCE [LARGE SCALE GENOMIC DNA]</scope>
    <source>
        <strain evidence="6 7">T529</strain>
    </source>
</reference>
<comment type="cofactor">
    <cofactor evidence="1">
        <name>Mg(2+)</name>
        <dbReference type="ChEBI" id="CHEBI:18420"/>
    </cofactor>
</comment>
<comment type="caution">
    <text evidence="6">The sequence shown here is derived from an EMBL/GenBank/DDBJ whole genome shotgun (WGS) entry which is preliminary data.</text>
</comment>
<dbReference type="EMBL" id="VIVL01000005">
    <property type="protein sequence ID" value="TWD85572.1"/>
    <property type="molecule type" value="Genomic_DNA"/>
</dbReference>
<dbReference type="PRINTS" id="PR00502">
    <property type="entry name" value="NUDIXFAMILY"/>
</dbReference>
<dbReference type="PROSITE" id="PS00893">
    <property type="entry name" value="NUDIX_BOX"/>
    <property type="match status" value="1"/>
</dbReference>
<dbReference type="GO" id="GO:0016787">
    <property type="term" value="F:hydrolase activity"/>
    <property type="evidence" value="ECO:0007669"/>
    <property type="project" value="UniProtKB-KW"/>
</dbReference>
<dbReference type="InterPro" id="IPR020084">
    <property type="entry name" value="NUDIX_hydrolase_CS"/>
</dbReference>
<keyword evidence="2 4" id="KW-0378">Hydrolase</keyword>
<evidence type="ECO:0000259" key="5">
    <source>
        <dbReference type="PROSITE" id="PS51462"/>
    </source>
</evidence>
<keyword evidence="3" id="KW-0460">Magnesium</keyword>
<organism evidence="6 7">
    <name type="scientific">Variovorax beijingensis</name>
    <dbReference type="NCBI Taxonomy" id="2496117"/>
    <lineage>
        <taxon>Bacteria</taxon>
        <taxon>Pseudomonadati</taxon>
        <taxon>Pseudomonadota</taxon>
        <taxon>Betaproteobacteria</taxon>
        <taxon>Burkholderiales</taxon>
        <taxon>Comamonadaceae</taxon>
        <taxon>Variovorax</taxon>
    </lineage>
</organism>
<dbReference type="PROSITE" id="PS51462">
    <property type="entry name" value="NUDIX"/>
    <property type="match status" value="1"/>
</dbReference>
<comment type="similarity">
    <text evidence="4">Belongs to the Nudix hydrolase family.</text>
</comment>
<gene>
    <name evidence="6" type="ORF">FB547_10584</name>
</gene>